<sequence length="116" mass="13667">MSFPSGEARGNSTFNNNQKKRFQVSRKDPIWSEVIFPSPFFICKRFTETHTANAIIFQLRADKNPLLRSFAFCISTFFYRFLCEVWVTDPLLSSYQKLKIQGGMFHFNRIFMDAFV</sequence>
<proteinExistence type="predicted"/>
<evidence type="ECO:0000256" key="1">
    <source>
        <dbReference type="SAM" id="MobiDB-lite"/>
    </source>
</evidence>
<dbReference type="EMBL" id="BPLQ01002987">
    <property type="protein sequence ID" value="GIX96911.1"/>
    <property type="molecule type" value="Genomic_DNA"/>
</dbReference>
<comment type="caution">
    <text evidence="2">The sequence shown here is derived from an EMBL/GenBank/DDBJ whole genome shotgun (WGS) entry which is preliminary data.</text>
</comment>
<feature type="region of interest" description="Disordered" evidence="1">
    <location>
        <begin position="1"/>
        <end position="23"/>
    </location>
</feature>
<keyword evidence="3" id="KW-1185">Reference proteome</keyword>
<organism evidence="2 3">
    <name type="scientific">Caerostris darwini</name>
    <dbReference type="NCBI Taxonomy" id="1538125"/>
    <lineage>
        <taxon>Eukaryota</taxon>
        <taxon>Metazoa</taxon>
        <taxon>Ecdysozoa</taxon>
        <taxon>Arthropoda</taxon>
        <taxon>Chelicerata</taxon>
        <taxon>Arachnida</taxon>
        <taxon>Araneae</taxon>
        <taxon>Araneomorphae</taxon>
        <taxon>Entelegynae</taxon>
        <taxon>Araneoidea</taxon>
        <taxon>Araneidae</taxon>
        <taxon>Caerostris</taxon>
    </lineage>
</organism>
<evidence type="ECO:0000313" key="2">
    <source>
        <dbReference type="EMBL" id="GIX96911.1"/>
    </source>
</evidence>
<accession>A0AAV4PMA9</accession>
<name>A0AAV4PMA9_9ARAC</name>
<evidence type="ECO:0000313" key="3">
    <source>
        <dbReference type="Proteomes" id="UP001054837"/>
    </source>
</evidence>
<dbReference type="Proteomes" id="UP001054837">
    <property type="component" value="Unassembled WGS sequence"/>
</dbReference>
<reference evidence="2 3" key="1">
    <citation type="submission" date="2021-06" db="EMBL/GenBank/DDBJ databases">
        <title>Caerostris darwini draft genome.</title>
        <authorList>
            <person name="Kono N."/>
            <person name="Arakawa K."/>
        </authorList>
    </citation>
    <scope>NUCLEOTIDE SEQUENCE [LARGE SCALE GENOMIC DNA]</scope>
</reference>
<protein>
    <submittedName>
        <fullName evidence="2">Uncharacterized protein</fullName>
    </submittedName>
</protein>
<dbReference type="AlphaFoldDB" id="A0AAV4PMA9"/>
<gene>
    <name evidence="2" type="ORF">CDAR_530481</name>
</gene>